<dbReference type="InterPro" id="IPR018723">
    <property type="entry name" value="DUF2254_membrane"/>
</dbReference>
<protein>
    <submittedName>
        <fullName evidence="2">DUF2254 domain-containing protein</fullName>
    </submittedName>
</protein>
<dbReference type="RefSeq" id="WP_386132613.1">
    <property type="nucleotide sequence ID" value="NZ_JBHTJL010000016.1"/>
</dbReference>
<feature type="transmembrane region" description="Helical" evidence="1">
    <location>
        <begin position="12"/>
        <end position="36"/>
    </location>
</feature>
<feature type="transmembrane region" description="Helical" evidence="1">
    <location>
        <begin position="134"/>
        <end position="159"/>
    </location>
</feature>
<feature type="transmembrane region" description="Helical" evidence="1">
    <location>
        <begin position="108"/>
        <end position="128"/>
    </location>
</feature>
<keyword evidence="1" id="KW-0472">Membrane</keyword>
<organism evidence="2 3">
    <name type="scientific">Winogradskyella litorisediminis</name>
    <dbReference type="NCBI Taxonomy" id="1156618"/>
    <lineage>
        <taxon>Bacteria</taxon>
        <taxon>Pseudomonadati</taxon>
        <taxon>Bacteroidota</taxon>
        <taxon>Flavobacteriia</taxon>
        <taxon>Flavobacteriales</taxon>
        <taxon>Flavobacteriaceae</taxon>
        <taxon>Winogradskyella</taxon>
    </lineage>
</organism>
<gene>
    <name evidence="2" type="ORF">ACFQ1Q_13625</name>
</gene>
<evidence type="ECO:0000313" key="2">
    <source>
        <dbReference type="EMBL" id="MFD1064290.1"/>
    </source>
</evidence>
<sequence length="436" mass="49110">MKKIFFLWSRLTATFWFVPSLVIVIALILVACFLKLDSVVNVPTDGFGRFLFVNSLESARSLLTTISGAMIGVAGTVFSMTLVALSLTSSQLGSRQIKNFMYDRINQVVLGSYISTFVCCIIILNVINKFEGNAYIPYLTIMFATFLAIANVILLIVFIHHIAVSIQADTVVSEISQHLSKSLNTLFPESLGEQAEDDWDDEKFENELQKYKITHNLNSRSSGYIQYIDSQALLEKTKEYDVLLKLDCKPGDYTVKDVQCATIYSNEILGEDDLNNFKKSFVTGDTRTTEQDAEHSIHQLVEIAARALSPGINDPYTAIACVDNLTKSLVYLSKVKFPSKFRLDAEGNLRIVTEILDFEGVLNAAFNQIRQFSKDVPSVVIRMMESLITIHKFIDQPENKEAIKKHATMLLNMGKNHFIEPNDVEDLERRAKLILE</sequence>
<keyword evidence="1" id="KW-0812">Transmembrane</keyword>
<name>A0ABW3ND15_9FLAO</name>
<comment type="caution">
    <text evidence="2">The sequence shown here is derived from an EMBL/GenBank/DDBJ whole genome shotgun (WGS) entry which is preliminary data.</text>
</comment>
<keyword evidence="1" id="KW-1133">Transmembrane helix</keyword>
<dbReference type="Proteomes" id="UP001597013">
    <property type="component" value="Unassembled WGS sequence"/>
</dbReference>
<reference evidence="3" key="1">
    <citation type="journal article" date="2019" name="Int. J. Syst. Evol. Microbiol.">
        <title>The Global Catalogue of Microorganisms (GCM) 10K type strain sequencing project: providing services to taxonomists for standard genome sequencing and annotation.</title>
        <authorList>
            <consortium name="The Broad Institute Genomics Platform"/>
            <consortium name="The Broad Institute Genome Sequencing Center for Infectious Disease"/>
            <person name="Wu L."/>
            <person name="Ma J."/>
        </authorList>
    </citation>
    <scope>NUCLEOTIDE SEQUENCE [LARGE SCALE GENOMIC DNA]</scope>
    <source>
        <strain evidence="3">CCUG 62215</strain>
    </source>
</reference>
<proteinExistence type="predicted"/>
<evidence type="ECO:0000256" key="1">
    <source>
        <dbReference type="SAM" id="Phobius"/>
    </source>
</evidence>
<accession>A0ABW3ND15</accession>
<dbReference type="EMBL" id="JBHTJL010000016">
    <property type="protein sequence ID" value="MFD1064290.1"/>
    <property type="molecule type" value="Genomic_DNA"/>
</dbReference>
<evidence type="ECO:0000313" key="3">
    <source>
        <dbReference type="Proteomes" id="UP001597013"/>
    </source>
</evidence>
<keyword evidence="3" id="KW-1185">Reference proteome</keyword>
<dbReference type="PROSITE" id="PS51257">
    <property type="entry name" value="PROKAR_LIPOPROTEIN"/>
    <property type="match status" value="1"/>
</dbReference>
<feature type="transmembrane region" description="Helical" evidence="1">
    <location>
        <begin position="62"/>
        <end position="87"/>
    </location>
</feature>
<dbReference type="Pfam" id="PF10011">
    <property type="entry name" value="DUF2254"/>
    <property type="match status" value="1"/>
</dbReference>